<sequence>MFRFVIMIAMLASCSSISFASDLTNTQWRPFNFTAEAVTGSLHITENQLIFSDREHLPIKAVGDRTTATYAFTNATNLKFNGGRTLCSNGVNTGFLQFKIVKLEGQEALELRVFRGPTPPDTSEDTQRNLCSTYLYIR</sequence>
<keyword evidence="3" id="KW-1185">Reference proteome</keyword>
<dbReference type="AlphaFoldDB" id="A0A1U7JIF2"/>
<evidence type="ECO:0008006" key="4">
    <source>
        <dbReference type="Google" id="ProtNLM"/>
    </source>
</evidence>
<reference evidence="2 3" key="1">
    <citation type="submission" date="2016-03" db="EMBL/GenBank/DDBJ databases">
        <title>Genome sequence of Nesiotobacter sp. nov., a moderately halophilic alphaproteobacterium isolated from the Yellow Sea, China.</title>
        <authorList>
            <person name="Zhang G."/>
            <person name="Zhang R."/>
        </authorList>
    </citation>
    <scope>NUCLEOTIDE SEQUENCE [LARGE SCALE GENOMIC DNA]</scope>
    <source>
        <strain evidence="2 3">WB1-6</strain>
    </source>
</reference>
<dbReference type="RefSeq" id="WP_036488394.1">
    <property type="nucleotide sequence ID" value="NZ_LVVZ01000014.1"/>
</dbReference>
<evidence type="ECO:0000313" key="3">
    <source>
        <dbReference type="Proteomes" id="UP000185783"/>
    </source>
</evidence>
<gene>
    <name evidence="2" type="ORF">A3843_08565</name>
</gene>
<protein>
    <recommendedName>
        <fullName evidence="4">Lipocalin-like domain-containing protein</fullName>
    </recommendedName>
</protein>
<dbReference type="Proteomes" id="UP000185783">
    <property type="component" value="Unassembled WGS sequence"/>
</dbReference>
<evidence type="ECO:0000313" key="2">
    <source>
        <dbReference type="EMBL" id="OKL44431.1"/>
    </source>
</evidence>
<organism evidence="2 3">
    <name type="scientific">Pseudovibrio exalbescens</name>
    <dbReference type="NCBI Taxonomy" id="197461"/>
    <lineage>
        <taxon>Bacteria</taxon>
        <taxon>Pseudomonadati</taxon>
        <taxon>Pseudomonadota</taxon>
        <taxon>Alphaproteobacteria</taxon>
        <taxon>Hyphomicrobiales</taxon>
        <taxon>Stappiaceae</taxon>
        <taxon>Pseudovibrio</taxon>
    </lineage>
</organism>
<dbReference type="EMBL" id="LVVZ01000014">
    <property type="protein sequence ID" value="OKL44431.1"/>
    <property type="molecule type" value="Genomic_DNA"/>
</dbReference>
<name>A0A1U7JIF2_9HYPH</name>
<comment type="caution">
    <text evidence="2">The sequence shown here is derived from an EMBL/GenBank/DDBJ whole genome shotgun (WGS) entry which is preliminary data.</text>
</comment>
<feature type="chain" id="PRO_5010516378" description="Lipocalin-like domain-containing protein" evidence="1">
    <location>
        <begin position="21"/>
        <end position="138"/>
    </location>
</feature>
<accession>A0A1U7JIF2</accession>
<keyword evidence="1" id="KW-0732">Signal</keyword>
<proteinExistence type="predicted"/>
<evidence type="ECO:0000256" key="1">
    <source>
        <dbReference type="SAM" id="SignalP"/>
    </source>
</evidence>
<feature type="signal peptide" evidence="1">
    <location>
        <begin position="1"/>
        <end position="20"/>
    </location>
</feature>